<dbReference type="AlphaFoldDB" id="A0A0A9HQ73"/>
<sequence>MMKGGKTVGTDDIPIDVWRCLGDIEIVWLTKLFNLIFRTNKMSE</sequence>
<reference evidence="1" key="1">
    <citation type="submission" date="2014-09" db="EMBL/GenBank/DDBJ databases">
        <authorList>
            <person name="Magalhaes I.L.F."/>
            <person name="Oliveira U."/>
            <person name="Santos F.R."/>
            <person name="Vidigal T.H.D.A."/>
            <person name="Brescovit A.D."/>
            <person name="Santos A.J."/>
        </authorList>
    </citation>
    <scope>NUCLEOTIDE SEQUENCE</scope>
    <source>
        <tissue evidence="1">Shoot tissue taken approximately 20 cm above the soil surface</tissue>
    </source>
</reference>
<name>A0A0A9HQ73_ARUDO</name>
<proteinExistence type="predicted"/>
<protein>
    <submittedName>
        <fullName evidence="1">Uncharacterized protein</fullName>
    </submittedName>
</protein>
<accession>A0A0A9HQ73</accession>
<organism evidence="1">
    <name type="scientific">Arundo donax</name>
    <name type="common">Giant reed</name>
    <name type="synonym">Donax arundinaceus</name>
    <dbReference type="NCBI Taxonomy" id="35708"/>
    <lineage>
        <taxon>Eukaryota</taxon>
        <taxon>Viridiplantae</taxon>
        <taxon>Streptophyta</taxon>
        <taxon>Embryophyta</taxon>
        <taxon>Tracheophyta</taxon>
        <taxon>Spermatophyta</taxon>
        <taxon>Magnoliopsida</taxon>
        <taxon>Liliopsida</taxon>
        <taxon>Poales</taxon>
        <taxon>Poaceae</taxon>
        <taxon>PACMAD clade</taxon>
        <taxon>Arundinoideae</taxon>
        <taxon>Arundineae</taxon>
        <taxon>Arundo</taxon>
    </lineage>
</organism>
<evidence type="ECO:0000313" key="1">
    <source>
        <dbReference type="EMBL" id="JAE37031.1"/>
    </source>
</evidence>
<dbReference type="EMBL" id="GBRH01160865">
    <property type="protein sequence ID" value="JAE37031.1"/>
    <property type="molecule type" value="Transcribed_RNA"/>
</dbReference>
<reference evidence="1" key="2">
    <citation type="journal article" date="2015" name="Data Brief">
        <title>Shoot transcriptome of the giant reed, Arundo donax.</title>
        <authorList>
            <person name="Barrero R.A."/>
            <person name="Guerrero F.D."/>
            <person name="Moolhuijzen P."/>
            <person name="Goolsby J.A."/>
            <person name="Tidwell J."/>
            <person name="Bellgard S.E."/>
            <person name="Bellgard M.I."/>
        </authorList>
    </citation>
    <scope>NUCLEOTIDE SEQUENCE</scope>
    <source>
        <tissue evidence="1">Shoot tissue taken approximately 20 cm above the soil surface</tissue>
    </source>
</reference>